<dbReference type="EMBL" id="JASWJB010000137">
    <property type="protein sequence ID" value="KAK2595288.1"/>
    <property type="molecule type" value="Genomic_DNA"/>
</dbReference>
<keyword evidence="1" id="KW-0175">Coiled coil</keyword>
<name>A0AAJ0FXT2_9HYPO</name>
<proteinExistence type="predicted"/>
<keyword evidence="4" id="KW-1185">Reference proteome</keyword>
<evidence type="ECO:0000313" key="4">
    <source>
        <dbReference type="Proteomes" id="UP001251528"/>
    </source>
</evidence>
<feature type="compositionally biased region" description="Basic and acidic residues" evidence="2">
    <location>
        <begin position="1"/>
        <end position="18"/>
    </location>
</feature>
<comment type="caution">
    <text evidence="3">The sequence shown here is derived from an EMBL/GenBank/DDBJ whole genome shotgun (WGS) entry which is preliminary data.</text>
</comment>
<gene>
    <name evidence="3" type="ORF">QQS21_007003</name>
</gene>
<evidence type="ECO:0000256" key="2">
    <source>
        <dbReference type="SAM" id="MobiDB-lite"/>
    </source>
</evidence>
<feature type="region of interest" description="Disordered" evidence="2">
    <location>
        <begin position="148"/>
        <end position="167"/>
    </location>
</feature>
<evidence type="ECO:0000256" key="1">
    <source>
        <dbReference type="SAM" id="Coils"/>
    </source>
</evidence>
<feature type="coiled-coil region" evidence="1">
    <location>
        <begin position="263"/>
        <end position="297"/>
    </location>
</feature>
<sequence length="317" mass="35998">MAVVKEDRKKHEQDHDQKSSTLRYLAQEFPTAKLEDKPNTMKQQRGLTGHQSQKYQIVKFVVVSCWGSIPTNVRKHLTTEFIQSFLRFDGSRNIPSNNRIMKGMTLSDIPKSSALAVLAIASWGRQSLKRSSIFQLIVHKSRWLQELPTPANPPVKSGRQHSIPKDKVDSQCVRKNAVEAQLRGQGVNTATSPHQSSDPRLLLNAFAPLDQVDSECLDVFIPAAQTLRSKPELEPLSDSDDDPTSLKVEDDKMSMQDIEQKVAEQDHHTIDDAQRKIDELRDRMSTFQKMLEEIRDAFYDTNAMLQLIKAEENSHGK</sequence>
<dbReference type="Proteomes" id="UP001251528">
    <property type="component" value="Unassembled WGS sequence"/>
</dbReference>
<accession>A0AAJ0FXT2</accession>
<feature type="region of interest" description="Disordered" evidence="2">
    <location>
        <begin position="1"/>
        <end position="22"/>
    </location>
</feature>
<protein>
    <submittedName>
        <fullName evidence="3">Uncharacterized protein</fullName>
    </submittedName>
</protein>
<dbReference type="AlphaFoldDB" id="A0AAJ0FXT2"/>
<organism evidence="3 4">
    <name type="scientific">Conoideocrella luteorostrata</name>
    <dbReference type="NCBI Taxonomy" id="1105319"/>
    <lineage>
        <taxon>Eukaryota</taxon>
        <taxon>Fungi</taxon>
        <taxon>Dikarya</taxon>
        <taxon>Ascomycota</taxon>
        <taxon>Pezizomycotina</taxon>
        <taxon>Sordariomycetes</taxon>
        <taxon>Hypocreomycetidae</taxon>
        <taxon>Hypocreales</taxon>
        <taxon>Clavicipitaceae</taxon>
        <taxon>Conoideocrella</taxon>
    </lineage>
</organism>
<evidence type="ECO:0000313" key="3">
    <source>
        <dbReference type="EMBL" id="KAK2595288.1"/>
    </source>
</evidence>
<reference evidence="3" key="1">
    <citation type="submission" date="2023-06" db="EMBL/GenBank/DDBJ databases">
        <title>Conoideocrella luteorostrata (Hypocreales: Clavicipitaceae), a potential biocontrol fungus for elongate hemlock scale in United States Christmas tree production areas.</title>
        <authorList>
            <person name="Barrett H."/>
            <person name="Lovett B."/>
            <person name="Macias A.M."/>
            <person name="Stajich J.E."/>
            <person name="Kasson M.T."/>
        </authorList>
    </citation>
    <scope>NUCLEOTIDE SEQUENCE</scope>
    <source>
        <strain evidence="3">ARSEF 14590</strain>
    </source>
</reference>